<dbReference type="Pfam" id="PF02661">
    <property type="entry name" value="Fic"/>
    <property type="match status" value="1"/>
</dbReference>
<dbReference type="RefSeq" id="WP_034343752.1">
    <property type="nucleotide sequence ID" value="NZ_CAOMJD010000003.1"/>
</dbReference>
<gene>
    <name evidence="4" type="ORF">BN2458_PEG0146</name>
    <name evidence="5" type="ORF">LS75_007580</name>
</gene>
<dbReference type="InterPro" id="IPR036597">
    <property type="entry name" value="Fido-like_dom_sf"/>
</dbReference>
<feature type="site" description="Important for autoinhibition of adenylyltransferase activity" evidence="2">
    <location>
        <position position="61"/>
    </location>
</feature>
<dbReference type="GeneID" id="78150498"/>
<protein>
    <submittedName>
        <fullName evidence="5">Fic family protein</fullName>
    </submittedName>
    <submittedName>
        <fullName evidence="4">Huntingtin interacting protein E-like protein</fullName>
    </submittedName>
</protein>
<dbReference type="STRING" id="76936.BN2458_PEG0146"/>
<dbReference type="InterPro" id="IPR003812">
    <property type="entry name" value="Fido"/>
</dbReference>
<dbReference type="EMBL" id="JRPF02000009">
    <property type="protein sequence ID" value="TLD78160.1"/>
    <property type="molecule type" value="Genomic_DNA"/>
</dbReference>
<reference evidence="5 6" key="1">
    <citation type="journal article" date="2014" name="Genome Announc.">
        <title>Draft genome sequences of eight enterohepatic helicobacter species isolated from both laboratory and wild rodents.</title>
        <authorList>
            <person name="Sheh A."/>
            <person name="Shen Z."/>
            <person name="Fox J.G."/>
        </authorList>
    </citation>
    <scope>NUCLEOTIDE SEQUENCE [LARGE SCALE GENOMIC DNA]</scope>
    <source>
        <strain evidence="5 6">MIT 98-6810</strain>
    </source>
</reference>
<evidence type="ECO:0000313" key="5">
    <source>
        <dbReference type="EMBL" id="TLD78160.1"/>
    </source>
</evidence>
<dbReference type="Gene3D" id="1.10.3290.10">
    <property type="entry name" value="Fido-like domain"/>
    <property type="match status" value="1"/>
</dbReference>
<keyword evidence="1" id="KW-0067">ATP-binding</keyword>
<name>A0A099UAM7_9HELI</name>
<keyword evidence="1" id="KW-0547">Nucleotide-binding</keyword>
<evidence type="ECO:0000256" key="2">
    <source>
        <dbReference type="PIRSR" id="PIRSR640198-3"/>
    </source>
</evidence>
<reference evidence="4" key="2">
    <citation type="submission" date="2015-11" db="EMBL/GenBank/DDBJ databases">
        <authorList>
            <person name="Zhang Y."/>
            <person name="Guo Z."/>
        </authorList>
    </citation>
    <scope>NUCLEOTIDE SEQUENCE</scope>
    <source>
        <strain evidence="4">1</strain>
    </source>
</reference>
<dbReference type="InterPro" id="IPR040198">
    <property type="entry name" value="Fido_containing"/>
</dbReference>
<sequence length="282" mass="32324">MIEYNPEFLEKTSFLGKAQSDNLRAICADIDLNEIIANIENRKSIAHKLCFDFIYTSAIIEGNTYTRGEAETLFETRLPISSKSVDDANMLLNIKYALDYILQEKPTITKHSIREIHQILSQGLLPKKAQGGVRELAVTIGNSEYVPLSNPLELELQMERMISYYQKIDNPFNKAIYIHNNTAYLQYFQDCNKRLARILQNLSLINDNMPFLSLNASRAQTEIKAQYKDAMIAYYESGDSKPYVSFFVSEYTKTLQAIKQISTPLIHKNTNTSPKPTKSKRR</sequence>
<dbReference type="PATRIC" id="fig|76936.10.peg.142"/>
<dbReference type="PROSITE" id="PS51459">
    <property type="entry name" value="FIDO"/>
    <property type="match status" value="1"/>
</dbReference>
<evidence type="ECO:0000259" key="3">
    <source>
        <dbReference type="PROSITE" id="PS51459"/>
    </source>
</evidence>
<evidence type="ECO:0000313" key="6">
    <source>
        <dbReference type="Proteomes" id="UP000029925"/>
    </source>
</evidence>
<dbReference type="PANTHER" id="PTHR13504:SF38">
    <property type="entry name" value="FIDO DOMAIN-CONTAINING PROTEIN"/>
    <property type="match status" value="1"/>
</dbReference>
<feature type="domain" description="Fido" evidence="3">
    <location>
        <begin position="108"/>
        <end position="249"/>
    </location>
</feature>
<dbReference type="KEGG" id="hty:BN2458_PEG0146"/>
<dbReference type="Proteomes" id="UP000029925">
    <property type="component" value="Unassembled WGS sequence"/>
</dbReference>
<evidence type="ECO:0000256" key="1">
    <source>
        <dbReference type="PIRSR" id="PIRSR640198-2"/>
    </source>
</evidence>
<organism evidence="4 7">
    <name type="scientific">Helicobacter typhlonius</name>
    <dbReference type="NCBI Taxonomy" id="76936"/>
    <lineage>
        <taxon>Bacteria</taxon>
        <taxon>Pseudomonadati</taxon>
        <taxon>Campylobacterota</taxon>
        <taxon>Epsilonproteobacteria</taxon>
        <taxon>Campylobacterales</taxon>
        <taxon>Helicobacteraceae</taxon>
        <taxon>Helicobacter</taxon>
    </lineage>
</organism>
<dbReference type="EMBL" id="LN907858">
    <property type="protein sequence ID" value="CUU39033.1"/>
    <property type="molecule type" value="Genomic_DNA"/>
</dbReference>
<accession>A0A099UAM7</accession>
<keyword evidence="6" id="KW-1185">Reference proteome</keyword>
<feature type="binding site" evidence="1">
    <location>
        <begin position="190"/>
        <end position="197"/>
    </location>
    <ligand>
        <name>ATP</name>
        <dbReference type="ChEBI" id="CHEBI:30616"/>
    </ligand>
</feature>
<reference evidence="7" key="3">
    <citation type="submission" date="2015-11" db="EMBL/GenBank/DDBJ databases">
        <authorList>
            <person name="Anvar S.Y."/>
        </authorList>
    </citation>
    <scope>NUCLEOTIDE SEQUENCE [LARGE SCALE GENOMIC DNA]</scope>
</reference>
<dbReference type="OrthoDB" id="9807853at2"/>
<proteinExistence type="predicted"/>
<evidence type="ECO:0000313" key="7">
    <source>
        <dbReference type="Proteomes" id="UP000064525"/>
    </source>
</evidence>
<dbReference type="GO" id="GO:0005524">
    <property type="term" value="F:ATP binding"/>
    <property type="evidence" value="ECO:0007669"/>
    <property type="project" value="UniProtKB-KW"/>
</dbReference>
<evidence type="ECO:0000313" key="4">
    <source>
        <dbReference type="EMBL" id="CUU39033.1"/>
    </source>
</evidence>
<dbReference type="AlphaFoldDB" id="A0A099UAM7"/>
<dbReference type="PANTHER" id="PTHR13504">
    <property type="entry name" value="FIDO DOMAIN-CONTAINING PROTEIN DDB_G0283145"/>
    <property type="match status" value="1"/>
</dbReference>
<dbReference type="Proteomes" id="UP000064525">
    <property type="component" value="Chromosome I"/>
</dbReference>
<dbReference type="SUPFAM" id="SSF140931">
    <property type="entry name" value="Fic-like"/>
    <property type="match status" value="1"/>
</dbReference>